<feature type="compositionally biased region" description="Low complexity" evidence="3">
    <location>
        <begin position="274"/>
        <end position="293"/>
    </location>
</feature>
<dbReference type="InterPro" id="IPR001763">
    <property type="entry name" value="Rhodanese-like_dom"/>
</dbReference>
<dbReference type="AlphaFoldDB" id="A0A068S8G7"/>
<dbReference type="CDD" id="cd18533">
    <property type="entry name" value="PTP_fungal"/>
    <property type="match status" value="1"/>
</dbReference>
<feature type="domain" description="Rhodanese" evidence="6">
    <location>
        <begin position="159"/>
        <end position="275"/>
    </location>
</feature>
<dbReference type="VEuPathDB" id="FungiDB:LCOR_09442.1"/>
<dbReference type="SUPFAM" id="SSF52821">
    <property type="entry name" value="Rhodanese/Cell cycle control phosphatase"/>
    <property type="match status" value="1"/>
</dbReference>
<dbReference type="InterPro" id="IPR000242">
    <property type="entry name" value="PTP_cat"/>
</dbReference>
<evidence type="ECO:0000259" key="5">
    <source>
        <dbReference type="PROSITE" id="PS50056"/>
    </source>
</evidence>
<dbReference type="PANTHER" id="PTHR19134:SF561">
    <property type="entry name" value="PROTEIN TYROSINE PHOSPHATASE 36E, ISOFORM A"/>
    <property type="match status" value="1"/>
</dbReference>
<dbReference type="InterPro" id="IPR003595">
    <property type="entry name" value="Tyr_Pase_cat"/>
</dbReference>
<dbReference type="Gene3D" id="3.90.190.10">
    <property type="entry name" value="Protein tyrosine phosphatase superfamily"/>
    <property type="match status" value="1"/>
</dbReference>
<dbReference type="STRING" id="1263082.A0A068S8G7"/>
<dbReference type="Gene3D" id="3.40.250.10">
    <property type="entry name" value="Rhodanese-like domain"/>
    <property type="match status" value="1"/>
</dbReference>
<evidence type="ECO:0000313" key="8">
    <source>
        <dbReference type="Proteomes" id="UP000027586"/>
    </source>
</evidence>
<keyword evidence="8" id="KW-1185">Reference proteome</keyword>
<feature type="domain" description="Tyrosine-protein phosphatase" evidence="4">
    <location>
        <begin position="451"/>
        <end position="729"/>
    </location>
</feature>
<evidence type="ECO:0000256" key="2">
    <source>
        <dbReference type="ARBA" id="ARBA00013064"/>
    </source>
</evidence>
<feature type="compositionally biased region" description="Polar residues" evidence="3">
    <location>
        <begin position="26"/>
        <end position="36"/>
    </location>
</feature>
<organism evidence="7 8">
    <name type="scientific">Lichtheimia corymbifera JMRC:FSU:9682</name>
    <dbReference type="NCBI Taxonomy" id="1263082"/>
    <lineage>
        <taxon>Eukaryota</taxon>
        <taxon>Fungi</taxon>
        <taxon>Fungi incertae sedis</taxon>
        <taxon>Mucoromycota</taxon>
        <taxon>Mucoromycotina</taxon>
        <taxon>Mucoromycetes</taxon>
        <taxon>Mucorales</taxon>
        <taxon>Lichtheimiaceae</taxon>
        <taxon>Lichtheimia</taxon>
    </lineage>
</organism>
<dbReference type="PROSITE" id="PS00383">
    <property type="entry name" value="TYR_PHOSPHATASE_1"/>
    <property type="match status" value="1"/>
</dbReference>
<feature type="region of interest" description="Disordered" evidence="3">
    <location>
        <begin position="1"/>
        <end position="51"/>
    </location>
</feature>
<dbReference type="InterPro" id="IPR036873">
    <property type="entry name" value="Rhodanese-like_dom_sf"/>
</dbReference>
<dbReference type="EMBL" id="CBTN010000058">
    <property type="protein sequence ID" value="CDH58584.1"/>
    <property type="molecule type" value="Genomic_DNA"/>
</dbReference>
<feature type="domain" description="Tyrosine specific protein phosphatases" evidence="5">
    <location>
        <begin position="635"/>
        <end position="720"/>
    </location>
</feature>
<proteinExistence type="inferred from homology"/>
<dbReference type="Pfam" id="PF00102">
    <property type="entry name" value="Y_phosphatase"/>
    <property type="match status" value="1"/>
</dbReference>
<protein>
    <recommendedName>
        <fullName evidence="2">protein-tyrosine-phosphatase</fullName>
        <ecNumber evidence="2">3.1.3.48</ecNumber>
    </recommendedName>
</protein>
<evidence type="ECO:0000259" key="4">
    <source>
        <dbReference type="PROSITE" id="PS50055"/>
    </source>
</evidence>
<dbReference type="InterPro" id="IPR050348">
    <property type="entry name" value="Protein-Tyr_Phosphatase"/>
</dbReference>
<dbReference type="InterPro" id="IPR029021">
    <property type="entry name" value="Prot-tyrosine_phosphatase-like"/>
</dbReference>
<dbReference type="PRINTS" id="PR00700">
    <property type="entry name" value="PRTYPHPHTASE"/>
</dbReference>
<feature type="region of interest" description="Disordered" evidence="3">
    <location>
        <begin position="274"/>
        <end position="310"/>
    </location>
</feature>
<dbReference type="InterPro" id="IPR016130">
    <property type="entry name" value="Tyr_Pase_AS"/>
</dbReference>
<gene>
    <name evidence="7" type="ORF">LCOR_09442.1</name>
</gene>
<dbReference type="PROSITE" id="PS50055">
    <property type="entry name" value="TYR_PHOSPHATASE_PTP"/>
    <property type="match status" value="1"/>
</dbReference>
<dbReference type="InterPro" id="IPR000387">
    <property type="entry name" value="Tyr_Pase_dom"/>
</dbReference>
<dbReference type="PROSITE" id="PS50206">
    <property type="entry name" value="RHODANESE_3"/>
    <property type="match status" value="1"/>
</dbReference>
<name>A0A068S8G7_9FUNG</name>
<dbReference type="Pfam" id="PF00581">
    <property type="entry name" value="Rhodanese"/>
    <property type="match status" value="1"/>
</dbReference>
<comment type="caution">
    <text evidence="7">The sequence shown here is derived from an EMBL/GenBank/DDBJ whole genome shotgun (WGS) entry which is preliminary data.</text>
</comment>
<dbReference type="CDD" id="cd01446">
    <property type="entry name" value="DSP_MapKP"/>
    <property type="match status" value="1"/>
</dbReference>
<comment type="similarity">
    <text evidence="1">Belongs to the protein-tyrosine phosphatase family. Non-receptor class subfamily.</text>
</comment>
<dbReference type="PROSITE" id="PS50056">
    <property type="entry name" value="TYR_PHOSPHATASE_2"/>
    <property type="match status" value="1"/>
</dbReference>
<dbReference type="SMART" id="SM00404">
    <property type="entry name" value="PTPc_motif"/>
    <property type="match status" value="1"/>
</dbReference>
<dbReference type="Proteomes" id="UP000027586">
    <property type="component" value="Unassembled WGS sequence"/>
</dbReference>
<sequence length="742" mass="83171">MSVAYESPTHHTQNKEAYFTPLNMPTIASSSTAMTDNSNSNNGGGGGSTTPYFTAPIDPTIHQDFMNAINARHANQPMFAMNLGSPTMTTTTSSPPPPAAAATTNGMRLSLNGSGGGNGSLAARRLLRSTSAMATPRQMLIAAMECKQLTEILSSSSSDSTRTLLLDVRSFVQYSHGRIRHAINVSVPNTILKRPTFTMDKLYEAIVVDADRERLQRWPSMDRIILYDQTSQFLPDNCAAAYLGSKLSQAGFKGQLYYLKGGYDAFRTSSPSLCEVSSSPRSPIDQQQQQQQQNGGGGMSNTMRPKLAPFTAPMPHFENQAFNPFFSNIRQNMELSHGPIRERFPIRLAKDYEANDAGLVKSYTTSKPSPRCLPGISHVDDAGFFVGPKWLRTTVMPETGAQQLAEMYEKIERVEQRRLQNIMYYHSKHNHTNPSDFPLSIVAGIEMGSLNRYTNVWPFEYTRVKLARPSSSTDYINASFIQYVHPEDDEAAESPSNNHVSRASLRCMNQRRHNNEFRRYISTQGPLPDTFGDFWQMIWEHNSRVVVMLTKQQEMNKIKCHQYWPSELNVPTRYGHVTATLISETEQAVGRSTTINDDIVIVRQIQLEQQDAPSRIITQLQYTGWMDFGVPDSPEGILHLVKTADIAQVEYESTCDAAVGPMVVHCSAGCGRSGAFCAIDTVIRRLTRSKEGQNKDLLFDTISRFREQRVSMVQTLRQFVFCYETIWWWLLGYGSDPVTSTH</sequence>
<evidence type="ECO:0000256" key="3">
    <source>
        <dbReference type="SAM" id="MobiDB-lite"/>
    </source>
</evidence>
<dbReference type="SUPFAM" id="SSF52799">
    <property type="entry name" value="(Phosphotyrosine protein) phosphatases II"/>
    <property type="match status" value="1"/>
</dbReference>
<evidence type="ECO:0000313" key="7">
    <source>
        <dbReference type="EMBL" id="CDH58584.1"/>
    </source>
</evidence>
<dbReference type="SMART" id="SM00450">
    <property type="entry name" value="RHOD"/>
    <property type="match status" value="1"/>
</dbReference>
<evidence type="ECO:0000256" key="1">
    <source>
        <dbReference type="ARBA" id="ARBA00009649"/>
    </source>
</evidence>
<dbReference type="OrthoDB" id="10253954at2759"/>
<dbReference type="EC" id="3.1.3.48" evidence="2"/>
<dbReference type="SMART" id="SM00194">
    <property type="entry name" value="PTPc"/>
    <property type="match status" value="1"/>
</dbReference>
<reference evidence="7" key="1">
    <citation type="submission" date="2013-08" db="EMBL/GenBank/DDBJ databases">
        <title>Gene expansion shapes genome architecture in the human pathogen Lichtheimia corymbifera: an evolutionary genomics analysis in the ancient terrestrial Mucorales (Mucoromycotina).</title>
        <authorList>
            <person name="Schwartze V.U."/>
            <person name="Winter S."/>
            <person name="Shelest E."/>
            <person name="Marcet-Houben M."/>
            <person name="Horn F."/>
            <person name="Wehner S."/>
            <person name="Hoffmann K."/>
            <person name="Riege K."/>
            <person name="Sammeth M."/>
            <person name="Nowrousian M."/>
            <person name="Valiante V."/>
            <person name="Linde J."/>
            <person name="Jacobsen I.D."/>
            <person name="Marz M."/>
            <person name="Brakhage A.A."/>
            <person name="Gabaldon T."/>
            <person name="Bocker S."/>
            <person name="Voigt K."/>
        </authorList>
    </citation>
    <scope>NUCLEOTIDE SEQUENCE [LARGE SCALE GENOMIC DNA]</scope>
    <source>
        <strain evidence="7">FSU 9682</strain>
    </source>
</reference>
<dbReference type="PANTHER" id="PTHR19134">
    <property type="entry name" value="RECEPTOR-TYPE TYROSINE-PROTEIN PHOSPHATASE"/>
    <property type="match status" value="1"/>
</dbReference>
<dbReference type="GO" id="GO:0004725">
    <property type="term" value="F:protein tyrosine phosphatase activity"/>
    <property type="evidence" value="ECO:0007669"/>
    <property type="project" value="UniProtKB-EC"/>
</dbReference>
<evidence type="ECO:0000259" key="6">
    <source>
        <dbReference type="PROSITE" id="PS50206"/>
    </source>
</evidence>
<accession>A0A068S8G7</accession>